<organism evidence="1 2">
    <name type="scientific">Saponaria officinalis</name>
    <name type="common">Common soapwort</name>
    <name type="synonym">Lychnis saponaria</name>
    <dbReference type="NCBI Taxonomy" id="3572"/>
    <lineage>
        <taxon>Eukaryota</taxon>
        <taxon>Viridiplantae</taxon>
        <taxon>Streptophyta</taxon>
        <taxon>Embryophyta</taxon>
        <taxon>Tracheophyta</taxon>
        <taxon>Spermatophyta</taxon>
        <taxon>Magnoliopsida</taxon>
        <taxon>eudicotyledons</taxon>
        <taxon>Gunneridae</taxon>
        <taxon>Pentapetalae</taxon>
        <taxon>Caryophyllales</taxon>
        <taxon>Caryophyllaceae</taxon>
        <taxon>Caryophylleae</taxon>
        <taxon>Saponaria</taxon>
    </lineage>
</organism>
<proteinExistence type="predicted"/>
<keyword evidence="2" id="KW-1185">Reference proteome</keyword>
<dbReference type="AlphaFoldDB" id="A0AAW1GY84"/>
<dbReference type="PANTHER" id="PTHR33065">
    <property type="entry name" value="OS07G0486400 PROTEIN"/>
    <property type="match status" value="1"/>
</dbReference>
<evidence type="ECO:0000313" key="1">
    <source>
        <dbReference type="EMBL" id="KAK9666009.1"/>
    </source>
</evidence>
<gene>
    <name evidence="1" type="ORF">RND81_14G153300</name>
</gene>
<dbReference type="EMBL" id="JBDFQZ010000014">
    <property type="protein sequence ID" value="KAK9666009.1"/>
    <property type="molecule type" value="Genomic_DNA"/>
</dbReference>
<sequence length="246" mass="27509">MDFHMDETYDTSKAGTLGSLGTSLLEVFNVRINKNIKVYGTFSVEDHNGTFHFFNRDGKDVENGKVNGTLLSLTSPTQIIPAGRTIIPTGRTITFSVDLKDKCGNEFIEGSANVSYTIPIVGLGTTVKIQLIKRENESVHSDVNGSISARYGDNYHSSIGEDVKKNYEFMLFNKTCEDNPLQLKHEDYLPLSRSFVIVPAHSSIVIKLNLKIFHSDGRFEHLEGHEIEFLSSVYEENGSSIFKLHI</sequence>
<accession>A0AAW1GY84</accession>
<dbReference type="Proteomes" id="UP001443914">
    <property type="component" value="Unassembled WGS sequence"/>
</dbReference>
<name>A0AAW1GY84_SAPOF</name>
<comment type="caution">
    <text evidence="1">The sequence shown here is derived from an EMBL/GenBank/DDBJ whole genome shotgun (WGS) entry which is preliminary data.</text>
</comment>
<dbReference type="PANTHER" id="PTHR33065:SF88">
    <property type="entry name" value="OS11G0104220 PROTEIN"/>
    <property type="match status" value="1"/>
</dbReference>
<reference evidence="1" key="1">
    <citation type="submission" date="2024-03" db="EMBL/GenBank/DDBJ databases">
        <title>WGS assembly of Saponaria officinalis var. Norfolk2.</title>
        <authorList>
            <person name="Jenkins J."/>
            <person name="Shu S."/>
            <person name="Grimwood J."/>
            <person name="Barry K."/>
            <person name="Goodstein D."/>
            <person name="Schmutz J."/>
            <person name="Leebens-Mack J."/>
            <person name="Osbourn A."/>
        </authorList>
    </citation>
    <scope>NUCLEOTIDE SEQUENCE [LARGE SCALE GENOMIC DNA]</scope>
    <source>
        <strain evidence="1">JIC</strain>
    </source>
</reference>
<protein>
    <submittedName>
        <fullName evidence="1">Uncharacterized protein</fullName>
    </submittedName>
</protein>
<evidence type="ECO:0000313" key="2">
    <source>
        <dbReference type="Proteomes" id="UP001443914"/>
    </source>
</evidence>